<dbReference type="InterPro" id="IPR036770">
    <property type="entry name" value="Ankyrin_rpt-contain_sf"/>
</dbReference>
<dbReference type="Pfam" id="PF00651">
    <property type="entry name" value="BTB"/>
    <property type="match status" value="1"/>
</dbReference>
<dbReference type="PROSITE" id="PS50097">
    <property type="entry name" value="BTB"/>
    <property type="match status" value="1"/>
</dbReference>
<dbReference type="Gene3D" id="1.25.40.20">
    <property type="entry name" value="Ankyrin repeat-containing domain"/>
    <property type="match status" value="1"/>
</dbReference>
<keyword evidence="1" id="KW-0677">Repeat</keyword>
<keyword evidence="5" id="KW-1185">Reference proteome</keyword>
<dbReference type="Pfam" id="PF12796">
    <property type="entry name" value="Ank_2"/>
    <property type="match status" value="1"/>
</dbReference>
<protein>
    <recommendedName>
        <fullName evidence="3">BTB domain-containing protein</fullName>
    </recommendedName>
</protein>
<dbReference type="SMART" id="SM00225">
    <property type="entry name" value="BTB"/>
    <property type="match status" value="2"/>
</dbReference>
<dbReference type="RefSeq" id="XP_049180523.1">
    <property type="nucleotide sequence ID" value="XM_049323634.1"/>
</dbReference>
<dbReference type="GO" id="GO:0000151">
    <property type="term" value="C:ubiquitin ligase complex"/>
    <property type="evidence" value="ECO:0007669"/>
    <property type="project" value="TreeGrafter"/>
</dbReference>
<evidence type="ECO:0000313" key="4">
    <source>
        <dbReference type="EMBL" id="KAI3404778.2"/>
    </source>
</evidence>
<proteinExistence type="predicted"/>
<dbReference type="GeneID" id="73380025"/>
<dbReference type="SUPFAM" id="SSF48403">
    <property type="entry name" value="Ankyrin repeat"/>
    <property type="match status" value="1"/>
</dbReference>
<feature type="domain" description="BTB" evidence="3">
    <location>
        <begin position="189"/>
        <end position="253"/>
    </location>
</feature>
<name>A0AAI9SXX4_9ASCO</name>
<dbReference type="InterPro" id="IPR011333">
    <property type="entry name" value="SKP1/BTB/POZ_sf"/>
</dbReference>
<dbReference type="Gene3D" id="3.30.710.10">
    <property type="entry name" value="Potassium Channel Kv1.1, Chain A"/>
    <property type="match status" value="2"/>
</dbReference>
<sequence length="645" mass="72555">MSQEFEEFDNESSNSMESSSIFTSLADRYATTRTTTTTTAAAAAAAATSTAATSSSSLLQPSSHKTSSSQSPKISDAFNKICMACRTGDYEVVDSLLSTPDLDVNQVDEYDYSPLILSSLCGHIKIVELLLKRGAVCDRDTFQGARCIYGALTDEIRDLLVSFDISKAVDMNQPFAGHIASLLATNTNKDILFKFSGNIPDYGESIALHRFLLAARSSYFKKKLLGDWKYLNVVTLSSNVTPEAFKVIVDYIYLRNDSIVIIDKSIRAKVLELATAYELFDLVSGITDISAVADDEKGQSKIKHEWAFKFVEKARKDLDLFLVRDIISEKFTSPMNLNQDIDLEDIDCQEFITEKRRGQFLESPSIPDIILSCVDSDTESVVYFPLNKSILARSEYFETMFKSEIFTLSMGGIPLYREGEGENTVAIINRENLDSVHLPVISLSSSTANEKVAAMVLSYLYHDNVSNIPLENVIELLIAADELFLERLKTMCAVRVSSQFGKFNYAELQQLESELNHDAFDLIRISWQTRCDKLEQHVTKMIAYNLQAICQETKEKKKLMMMINESAARIRERQATDTIELVDDIRYYLAKKYAISEESESFDPLYFGTIDRHAENINLYKNAVLKYDQDIAIIDTLLDSLNLEA</sequence>
<comment type="caution">
    <text evidence="4">The sequence shown here is derived from an EMBL/GenBank/DDBJ whole genome shotgun (WGS) entry which is preliminary data.</text>
</comment>
<evidence type="ECO:0000256" key="1">
    <source>
        <dbReference type="ARBA" id="ARBA00022737"/>
    </source>
</evidence>
<dbReference type="Proteomes" id="UP001202479">
    <property type="component" value="Unassembled WGS sequence"/>
</dbReference>
<dbReference type="SMART" id="SM00248">
    <property type="entry name" value="ANK"/>
    <property type="match status" value="2"/>
</dbReference>
<dbReference type="InterPro" id="IPR002110">
    <property type="entry name" value="Ankyrin_rpt"/>
</dbReference>
<dbReference type="AlphaFoldDB" id="A0AAI9SXX4"/>
<evidence type="ECO:0000313" key="5">
    <source>
        <dbReference type="Proteomes" id="UP001202479"/>
    </source>
</evidence>
<evidence type="ECO:0000256" key="2">
    <source>
        <dbReference type="ARBA" id="ARBA00023043"/>
    </source>
</evidence>
<evidence type="ECO:0000259" key="3">
    <source>
        <dbReference type="PROSITE" id="PS50097"/>
    </source>
</evidence>
<reference evidence="4" key="1">
    <citation type="journal article" date="2022" name="DNA Res.">
        <title>Genome analysis of five recently described species of the CUG-Ser clade uncovers Candida theae as a new hybrid lineage with pathogenic potential in the Candida parapsilosis species complex.</title>
        <authorList>
            <person name="Mixao V."/>
            <person name="Del Olmo V."/>
            <person name="Hegedusova E."/>
            <person name="Saus E."/>
            <person name="Pryszcz L."/>
            <person name="Cillingova A."/>
            <person name="Nosek J."/>
            <person name="Gabaldon T."/>
        </authorList>
    </citation>
    <scope>NUCLEOTIDE SEQUENCE</scope>
    <source>
        <strain evidence="4">CBS 10844</strain>
    </source>
</reference>
<dbReference type="SUPFAM" id="SSF54695">
    <property type="entry name" value="POZ domain"/>
    <property type="match status" value="2"/>
</dbReference>
<dbReference type="GO" id="GO:0005737">
    <property type="term" value="C:cytoplasm"/>
    <property type="evidence" value="ECO:0007669"/>
    <property type="project" value="TreeGrafter"/>
</dbReference>
<gene>
    <name evidence="4" type="ORF">KGF56_002408</name>
</gene>
<keyword evidence="2" id="KW-0040">ANK repeat</keyword>
<dbReference type="EMBL" id="JAHUZD010000086">
    <property type="protein sequence ID" value="KAI3404778.2"/>
    <property type="molecule type" value="Genomic_DNA"/>
</dbReference>
<dbReference type="InterPro" id="IPR000210">
    <property type="entry name" value="BTB/POZ_dom"/>
</dbReference>
<dbReference type="PANTHER" id="PTHR46231:SF1">
    <property type="entry name" value="ANKYRIN REPEAT AND BTB_POZ DOMAIN-CONTAINING PROTEIN 1"/>
    <property type="match status" value="1"/>
</dbReference>
<dbReference type="InterPro" id="IPR044515">
    <property type="entry name" value="ABTB1"/>
</dbReference>
<accession>A0AAI9SXX4</accession>
<dbReference type="PANTHER" id="PTHR46231">
    <property type="entry name" value="ANKYRIN REPEAT AND BTB/POZ DOMAIN-CONTAINING PROTEIN 1"/>
    <property type="match status" value="1"/>
</dbReference>
<organism evidence="4 5">
    <name type="scientific">Candida oxycetoniae</name>
    <dbReference type="NCBI Taxonomy" id="497107"/>
    <lineage>
        <taxon>Eukaryota</taxon>
        <taxon>Fungi</taxon>
        <taxon>Dikarya</taxon>
        <taxon>Ascomycota</taxon>
        <taxon>Saccharomycotina</taxon>
        <taxon>Pichiomycetes</taxon>
        <taxon>Debaryomycetaceae</taxon>
        <taxon>Candida/Lodderomyces clade</taxon>
        <taxon>Candida</taxon>
    </lineage>
</organism>